<dbReference type="Proteomes" id="UP001304298">
    <property type="component" value="Unassembled WGS sequence"/>
</dbReference>
<dbReference type="EMBL" id="JAYFSI010000020">
    <property type="protein sequence ID" value="MEA5367107.1"/>
    <property type="molecule type" value="Genomic_DNA"/>
</dbReference>
<proteinExistence type="predicted"/>
<dbReference type="RefSeq" id="WP_323336843.1">
    <property type="nucleotide sequence ID" value="NZ_JAYFSI010000020.1"/>
</dbReference>
<accession>A0ABU5RLF9</accession>
<evidence type="ECO:0008006" key="3">
    <source>
        <dbReference type="Google" id="ProtNLM"/>
    </source>
</evidence>
<gene>
    <name evidence="1" type="ORF">VA596_46780</name>
</gene>
<comment type="caution">
    <text evidence="1">The sequence shown here is derived from an EMBL/GenBank/DDBJ whole genome shotgun (WGS) entry which is preliminary data.</text>
</comment>
<protein>
    <recommendedName>
        <fullName evidence="3">DUF2892 domain-containing protein</fullName>
    </recommendedName>
</protein>
<name>A0ABU5RLF9_9PSEU</name>
<sequence>MATRPESVRLTARERRQLHGIERGLRGASGLGGTVVRLGLDAAALALVTAGIFVDLSWLFAGCVAANFAACLHLDRRPGGPKCSK</sequence>
<evidence type="ECO:0000313" key="2">
    <source>
        <dbReference type="Proteomes" id="UP001304298"/>
    </source>
</evidence>
<keyword evidence="2" id="KW-1185">Reference proteome</keyword>
<evidence type="ECO:0000313" key="1">
    <source>
        <dbReference type="EMBL" id="MEA5367107.1"/>
    </source>
</evidence>
<organism evidence="1 2">
    <name type="scientific">Amycolatopsis heterodermiae</name>
    <dbReference type="NCBI Taxonomy" id="3110235"/>
    <lineage>
        <taxon>Bacteria</taxon>
        <taxon>Bacillati</taxon>
        <taxon>Actinomycetota</taxon>
        <taxon>Actinomycetes</taxon>
        <taxon>Pseudonocardiales</taxon>
        <taxon>Pseudonocardiaceae</taxon>
        <taxon>Amycolatopsis</taxon>
    </lineage>
</organism>
<reference evidence="1 2" key="1">
    <citation type="submission" date="2023-12" db="EMBL/GenBank/DDBJ databases">
        <title>Amycolatopsis sp. V23-08.</title>
        <authorList>
            <person name="Somphong A."/>
        </authorList>
    </citation>
    <scope>NUCLEOTIDE SEQUENCE [LARGE SCALE GENOMIC DNA]</scope>
    <source>
        <strain evidence="1 2">V23-08</strain>
    </source>
</reference>